<dbReference type="SUPFAM" id="SSF47769">
    <property type="entry name" value="SAM/Pointed domain"/>
    <property type="match status" value="1"/>
</dbReference>
<dbReference type="PROSITE" id="PS50105">
    <property type="entry name" value="SAM_DOMAIN"/>
    <property type="match status" value="1"/>
</dbReference>
<dbReference type="Gene3D" id="1.10.150.50">
    <property type="entry name" value="Transcription Factor, Ets-1"/>
    <property type="match status" value="1"/>
</dbReference>
<evidence type="ECO:0000259" key="13">
    <source>
        <dbReference type="PROSITE" id="PS50105"/>
    </source>
</evidence>
<feature type="compositionally biased region" description="Basic and acidic residues" evidence="11">
    <location>
        <begin position="744"/>
        <end position="769"/>
    </location>
</feature>
<keyword evidence="2" id="KW-0963">Cytoplasm</keyword>
<feature type="domain" description="Kinesin motor" evidence="12">
    <location>
        <begin position="144"/>
        <end position="515"/>
    </location>
</feature>
<evidence type="ECO:0000256" key="2">
    <source>
        <dbReference type="ARBA" id="ARBA00022490"/>
    </source>
</evidence>
<dbReference type="OrthoDB" id="3176171at2759"/>
<dbReference type="InterPro" id="IPR001752">
    <property type="entry name" value="Kinesin_motor_dom"/>
</dbReference>
<comment type="subcellular location">
    <subcellularLocation>
        <location evidence="1">Cytoplasm</location>
        <location evidence="1">Cytoskeleton</location>
    </subcellularLocation>
</comment>
<sequence>MPDAQVIAWLKCAGLSRFAARFSAASITPPHFLQLSSTDLDALGVDGPADRKRLTDLIADLRRASNLPPLHHHQHMHSASERRPPLEALCDRNLPSSRSATPSATHSAIPIHTPQKNALAASAAAARHALRPSSTPANALTGPRVTVCVRKRPLTRKERTAHNRDIVTVNPADGALFVHELREKVDLTKHVVTHPFTFDRVFGEQVSNSIVYENTAKPLVDTLFAGGRGTCFAYGQTGAGKTFTMAGDGTENPGLYTLAVRDVFDRIRAMEADEWQFASEQGIDDFEPSDPPQVWISFYEIYASRLQDLLNRCAKLECREDGNNQVQIVGLAERLCEVEEDVLDCIDEGSAARSTGVTGANDDSSRSHAVFQIELRQPPSTSPPLDVHNAMRERLLRGGRHNQGELQKGAEIGRLCFIDLAGSERGSDTANSTKQTRMEGAEINKSLLALKECIRAMDKRKDHTPFRGSKLTQVLKASFVGKSCKTVMIANISPASCNVEHTLNTLRYSDRVKEIKKEKSTTVPIHEGSRLGGRRATFSHGIGVRSGIPSASATPVRPTSVEDPELESKSQAREKLTLDRKSLPSQHRSLDIDALATPARGTKRAPPRRTAVKSRTRVSDGAFLRPSYGREEEQLPVKQQKPRVIKRRTPRAATMIPTRPSTGGTFLPRPPQRRKGGPDKPLVRSNSMHTRSPTKSTAPTDLDSDVAESTSDELTTNSSVRKGLHTKTTKNTHVTAMMTRRRTRELQAIEREAREREAREAEAKRKEEASLSAELSSDNSDADNIDDVQSRRKANPKSAAQSVMDYYMNQTADELSDEELLFTTSDNMVDEATAMVQERLGTISTGVARGDGTVLNAFGGRGANGVSSASDVESNLKTRTSPASSTETSPTNSPESLEQAHKSREKNINLKNVIRMHHVQIEELMRLTEVDVALVNAAEKGEIDAQEYAMKLSLNLSQKMDLVRRLQAKLVLLE</sequence>
<evidence type="ECO:0000256" key="3">
    <source>
        <dbReference type="ARBA" id="ARBA00022701"/>
    </source>
</evidence>
<evidence type="ECO:0000256" key="1">
    <source>
        <dbReference type="ARBA" id="ARBA00004245"/>
    </source>
</evidence>
<dbReference type="InterPro" id="IPR036961">
    <property type="entry name" value="Kinesin_motor_dom_sf"/>
</dbReference>
<evidence type="ECO:0000259" key="12">
    <source>
        <dbReference type="PROSITE" id="PS50067"/>
    </source>
</evidence>
<evidence type="ECO:0000256" key="5">
    <source>
        <dbReference type="ARBA" id="ARBA00022840"/>
    </source>
</evidence>
<keyword evidence="4 9" id="KW-0547">Nucleotide-binding</keyword>
<dbReference type="AlphaFoldDB" id="A0A2V3J4V5"/>
<dbReference type="InterPro" id="IPR013761">
    <property type="entry name" value="SAM/pointed_sf"/>
</dbReference>
<dbReference type="Pfam" id="PF00536">
    <property type="entry name" value="SAM_1"/>
    <property type="match status" value="1"/>
</dbReference>
<accession>A0A2V3J4V5</accession>
<dbReference type="FunFam" id="3.40.850.10:FF:000012">
    <property type="entry name" value="Kinesin-like protein"/>
    <property type="match status" value="1"/>
</dbReference>
<dbReference type="STRING" id="448386.A0A2V3J4V5"/>
<evidence type="ECO:0000313" key="14">
    <source>
        <dbReference type="EMBL" id="PXF49466.1"/>
    </source>
</evidence>
<feature type="compositionally biased region" description="Basic residues" evidence="11">
    <location>
        <begin position="640"/>
        <end position="650"/>
    </location>
</feature>
<evidence type="ECO:0000256" key="8">
    <source>
        <dbReference type="ARBA" id="ARBA00061030"/>
    </source>
</evidence>
<dbReference type="PROSITE" id="PS00411">
    <property type="entry name" value="KINESIN_MOTOR_1"/>
    <property type="match status" value="1"/>
</dbReference>
<reference evidence="14 15" key="1">
    <citation type="journal article" date="2018" name="Mol. Biol. Evol.">
        <title>Analysis of the draft genome of the red seaweed Gracilariopsis chorda provides insights into genome size evolution in Rhodophyta.</title>
        <authorList>
            <person name="Lee J."/>
            <person name="Yang E.C."/>
            <person name="Graf L."/>
            <person name="Yang J.H."/>
            <person name="Qiu H."/>
            <person name="Zel Zion U."/>
            <person name="Chan C.X."/>
            <person name="Stephens T.G."/>
            <person name="Weber A.P.M."/>
            <person name="Boo G.H."/>
            <person name="Boo S.M."/>
            <person name="Kim K.M."/>
            <person name="Shin Y."/>
            <person name="Jung M."/>
            <person name="Lee S.J."/>
            <person name="Yim H.S."/>
            <person name="Lee J.H."/>
            <person name="Bhattacharya D."/>
            <person name="Yoon H.S."/>
        </authorList>
    </citation>
    <scope>NUCLEOTIDE SEQUENCE [LARGE SCALE GENOMIC DNA]</scope>
    <source>
        <strain evidence="14 15">SKKU-2015</strain>
        <tissue evidence="14">Whole body</tissue>
    </source>
</reference>
<evidence type="ECO:0000256" key="9">
    <source>
        <dbReference type="PROSITE-ProRule" id="PRU00283"/>
    </source>
</evidence>
<comment type="similarity">
    <text evidence="8">Belongs to the TRAFAC class myosin-kinesin ATPase superfamily. Kinesin family. KIN-13 subfamily.</text>
</comment>
<evidence type="ECO:0000256" key="11">
    <source>
        <dbReference type="SAM" id="MobiDB-lite"/>
    </source>
</evidence>
<evidence type="ECO:0000313" key="15">
    <source>
        <dbReference type="Proteomes" id="UP000247409"/>
    </source>
</evidence>
<dbReference type="GO" id="GO:0005524">
    <property type="term" value="F:ATP binding"/>
    <property type="evidence" value="ECO:0007669"/>
    <property type="project" value="UniProtKB-UniRule"/>
</dbReference>
<feature type="region of interest" description="Disordered" evidence="11">
    <location>
        <begin position="543"/>
        <end position="800"/>
    </location>
</feature>
<dbReference type="InterPro" id="IPR027640">
    <property type="entry name" value="Kinesin-like_fam"/>
</dbReference>
<keyword evidence="7" id="KW-0206">Cytoskeleton</keyword>
<dbReference type="GO" id="GO:0007019">
    <property type="term" value="P:microtubule depolymerization"/>
    <property type="evidence" value="ECO:0007669"/>
    <property type="project" value="TreeGrafter"/>
</dbReference>
<keyword evidence="6 9" id="KW-0505">Motor protein</keyword>
<protein>
    <recommendedName>
        <fullName evidence="10">Kinesin-like protein</fullName>
    </recommendedName>
</protein>
<feature type="region of interest" description="Disordered" evidence="11">
    <location>
        <begin position="68"/>
        <end position="111"/>
    </location>
</feature>
<keyword evidence="15" id="KW-1185">Reference proteome</keyword>
<dbReference type="GO" id="GO:0007018">
    <property type="term" value="P:microtubule-based movement"/>
    <property type="evidence" value="ECO:0007669"/>
    <property type="project" value="InterPro"/>
</dbReference>
<dbReference type="PRINTS" id="PR00380">
    <property type="entry name" value="KINESINHEAVY"/>
</dbReference>
<dbReference type="Pfam" id="PF00225">
    <property type="entry name" value="Kinesin"/>
    <property type="match status" value="1"/>
</dbReference>
<dbReference type="SMART" id="SM00129">
    <property type="entry name" value="KISc"/>
    <property type="match status" value="1"/>
</dbReference>
<dbReference type="Proteomes" id="UP000247409">
    <property type="component" value="Unassembled WGS sequence"/>
</dbReference>
<evidence type="ECO:0000256" key="4">
    <source>
        <dbReference type="ARBA" id="ARBA00022741"/>
    </source>
</evidence>
<dbReference type="PANTHER" id="PTHR47971">
    <property type="entry name" value="KINESIN-RELATED PROTEIN 6"/>
    <property type="match status" value="1"/>
</dbReference>
<dbReference type="GO" id="GO:0005874">
    <property type="term" value="C:microtubule"/>
    <property type="evidence" value="ECO:0007669"/>
    <property type="project" value="UniProtKB-KW"/>
</dbReference>
<dbReference type="GO" id="GO:0008017">
    <property type="term" value="F:microtubule binding"/>
    <property type="evidence" value="ECO:0007669"/>
    <property type="project" value="InterPro"/>
</dbReference>
<name>A0A2V3J4V5_9FLOR</name>
<gene>
    <name evidence="14" type="ORF">BWQ96_00782</name>
</gene>
<evidence type="ECO:0000256" key="6">
    <source>
        <dbReference type="ARBA" id="ARBA00023175"/>
    </source>
</evidence>
<dbReference type="PROSITE" id="PS50067">
    <property type="entry name" value="KINESIN_MOTOR_2"/>
    <property type="match status" value="1"/>
</dbReference>
<dbReference type="InterPro" id="IPR001660">
    <property type="entry name" value="SAM"/>
</dbReference>
<dbReference type="InterPro" id="IPR019821">
    <property type="entry name" value="Kinesin_motor_CS"/>
</dbReference>
<feature type="compositionally biased region" description="Low complexity" evidence="11">
    <location>
        <begin position="770"/>
        <end position="779"/>
    </location>
</feature>
<evidence type="ECO:0000256" key="7">
    <source>
        <dbReference type="ARBA" id="ARBA00023212"/>
    </source>
</evidence>
<proteinExistence type="inferred from homology"/>
<feature type="compositionally biased region" description="Polar residues" evidence="11">
    <location>
        <begin position="865"/>
        <end position="877"/>
    </location>
</feature>
<dbReference type="GO" id="GO:0003777">
    <property type="term" value="F:microtubule motor activity"/>
    <property type="evidence" value="ECO:0007669"/>
    <property type="project" value="InterPro"/>
</dbReference>
<feature type="region of interest" description="Disordered" evidence="11">
    <location>
        <begin position="860"/>
        <end position="904"/>
    </location>
</feature>
<keyword evidence="3 10" id="KW-0493">Microtubule</keyword>
<dbReference type="SUPFAM" id="SSF52540">
    <property type="entry name" value="P-loop containing nucleoside triphosphate hydrolases"/>
    <property type="match status" value="1"/>
</dbReference>
<evidence type="ECO:0000256" key="10">
    <source>
        <dbReference type="RuleBase" id="RU000394"/>
    </source>
</evidence>
<dbReference type="Gene3D" id="3.40.850.10">
    <property type="entry name" value="Kinesin motor domain"/>
    <property type="match status" value="1"/>
</dbReference>
<feature type="compositionally biased region" description="Basic residues" evidence="11">
    <location>
        <begin position="601"/>
        <end position="616"/>
    </location>
</feature>
<dbReference type="CDD" id="cd01367">
    <property type="entry name" value="KISc_KIF2_like"/>
    <property type="match status" value="1"/>
</dbReference>
<dbReference type="EMBL" id="NBIV01000005">
    <property type="protein sequence ID" value="PXF49466.1"/>
    <property type="molecule type" value="Genomic_DNA"/>
</dbReference>
<comment type="caution">
    <text evidence="14">The sequence shown here is derived from an EMBL/GenBank/DDBJ whole genome shotgun (WGS) entry which is preliminary data.</text>
</comment>
<dbReference type="PANTHER" id="PTHR47971:SF8">
    <property type="entry name" value="KINESIN-LIKE PROTEIN"/>
    <property type="match status" value="1"/>
</dbReference>
<feature type="compositionally biased region" description="Polar residues" evidence="11">
    <location>
        <begin position="94"/>
        <end position="106"/>
    </location>
</feature>
<feature type="compositionally biased region" description="Basic and acidic residues" evidence="11">
    <location>
        <begin position="566"/>
        <end position="582"/>
    </location>
</feature>
<dbReference type="InterPro" id="IPR027417">
    <property type="entry name" value="P-loop_NTPase"/>
</dbReference>
<feature type="compositionally biased region" description="Polar residues" evidence="11">
    <location>
        <begin position="684"/>
        <end position="699"/>
    </location>
</feature>
<feature type="compositionally biased region" description="Polar residues" evidence="11">
    <location>
        <begin position="707"/>
        <end position="720"/>
    </location>
</feature>
<feature type="binding site" evidence="9">
    <location>
        <begin position="235"/>
        <end position="242"/>
    </location>
    <ligand>
        <name>ATP</name>
        <dbReference type="ChEBI" id="CHEBI:30616"/>
    </ligand>
</feature>
<feature type="domain" description="SAM" evidence="13">
    <location>
        <begin position="1"/>
        <end position="64"/>
    </location>
</feature>
<keyword evidence="5 9" id="KW-0067">ATP-binding</keyword>
<feature type="compositionally biased region" description="Low complexity" evidence="11">
    <location>
        <begin position="878"/>
        <end position="897"/>
    </location>
</feature>
<organism evidence="14 15">
    <name type="scientific">Gracilariopsis chorda</name>
    <dbReference type="NCBI Taxonomy" id="448386"/>
    <lineage>
        <taxon>Eukaryota</taxon>
        <taxon>Rhodophyta</taxon>
        <taxon>Florideophyceae</taxon>
        <taxon>Rhodymeniophycidae</taxon>
        <taxon>Gracilariales</taxon>
        <taxon>Gracilariaceae</taxon>
        <taxon>Gracilariopsis</taxon>
    </lineage>
</organism>